<gene>
    <name evidence="1" type="ORF">MRATA1EN22A_LOCUS9785</name>
</gene>
<reference evidence="1" key="1">
    <citation type="submission" date="2023-05" db="EMBL/GenBank/DDBJ databases">
        <authorList>
            <consortium name="ELIXIR-Norway"/>
        </authorList>
    </citation>
    <scope>NUCLEOTIDE SEQUENCE</scope>
</reference>
<evidence type="ECO:0000313" key="1">
    <source>
        <dbReference type="EMBL" id="CAM9949912.1"/>
    </source>
</evidence>
<name>A0AC59YS70_RANTA</name>
<organism evidence="1 2">
    <name type="scientific">Rangifer tarandus platyrhynchus</name>
    <name type="common">Svalbard reindeer</name>
    <dbReference type="NCBI Taxonomy" id="3082113"/>
    <lineage>
        <taxon>Eukaryota</taxon>
        <taxon>Metazoa</taxon>
        <taxon>Chordata</taxon>
        <taxon>Craniata</taxon>
        <taxon>Vertebrata</taxon>
        <taxon>Euteleostomi</taxon>
        <taxon>Mammalia</taxon>
        <taxon>Eutheria</taxon>
        <taxon>Laurasiatheria</taxon>
        <taxon>Artiodactyla</taxon>
        <taxon>Ruminantia</taxon>
        <taxon>Pecora</taxon>
        <taxon>Cervidae</taxon>
        <taxon>Odocoileinae</taxon>
        <taxon>Rangifer</taxon>
    </lineage>
</organism>
<reference evidence="1" key="2">
    <citation type="submission" date="2025-03" db="EMBL/GenBank/DDBJ databases">
        <authorList>
            <consortium name="ELIXIR-Norway"/>
            <consortium name="Elixir Norway"/>
        </authorList>
    </citation>
    <scope>NUCLEOTIDE SEQUENCE</scope>
</reference>
<dbReference type="EMBL" id="OX596104">
    <property type="protein sequence ID" value="CAM9949912.1"/>
    <property type="molecule type" value="Genomic_DNA"/>
</dbReference>
<protein>
    <submittedName>
        <fullName evidence="1">Uncharacterized protein</fullName>
    </submittedName>
</protein>
<evidence type="ECO:0000313" key="2">
    <source>
        <dbReference type="Proteomes" id="UP001162501"/>
    </source>
</evidence>
<proteinExistence type="predicted"/>
<dbReference type="Proteomes" id="UP001162501">
    <property type="component" value="Chromosome 20"/>
</dbReference>
<sequence>MSTSSSTRSLLAQSTPSTPFISPALPPPSASTLCSLPHMPSPFGDISILTCVRINMSKYNNDLPPGTCSLDDFPICLFSGKKKKIPELALHSLLLLTVTHGTSENPVLSTDETYPESHPISRYLSSSASPIILPESITVASSAVSLPPLLLFSQFLSSNSGQGSPIPIPCTVFHSSHLLRMPFQVRHLVSFCPRKSDPRFPQGYRLGSICKPCTVTPKGTLSLTPAQWLKGDRSHGRPQFWTPWLTISDLSGRPSVRISVSEVVGRRRTHLSRPHP</sequence>
<accession>A0AC59YS70</accession>